<proteinExistence type="predicted"/>
<dbReference type="SUPFAM" id="SSF53300">
    <property type="entry name" value="vWA-like"/>
    <property type="match status" value="1"/>
</dbReference>
<comment type="caution">
    <text evidence="2">The sequence shown here is derived from an EMBL/GenBank/DDBJ whole genome shotgun (WGS) entry which is preliminary data.</text>
</comment>
<dbReference type="AlphaFoldDB" id="A0ABD6E882"/>
<dbReference type="SMART" id="SM00327">
    <property type="entry name" value="VWA"/>
    <property type="match status" value="1"/>
</dbReference>
<organism evidence="2 3">
    <name type="scientific">Gnathostoma spinigerum</name>
    <dbReference type="NCBI Taxonomy" id="75299"/>
    <lineage>
        <taxon>Eukaryota</taxon>
        <taxon>Metazoa</taxon>
        <taxon>Ecdysozoa</taxon>
        <taxon>Nematoda</taxon>
        <taxon>Chromadorea</taxon>
        <taxon>Rhabditida</taxon>
        <taxon>Spirurina</taxon>
        <taxon>Gnathostomatomorpha</taxon>
        <taxon>Gnathostomatoidea</taxon>
        <taxon>Gnathostomatidae</taxon>
        <taxon>Gnathostoma</taxon>
    </lineage>
</organism>
<gene>
    <name evidence="2" type="ORF">AB6A40_002604</name>
</gene>
<dbReference type="Proteomes" id="UP001608902">
    <property type="component" value="Unassembled WGS sequence"/>
</dbReference>
<dbReference type="EMBL" id="JBGFUD010001183">
    <property type="protein sequence ID" value="MFH4975895.1"/>
    <property type="molecule type" value="Genomic_DNA"/>
</dbReference>
<dbReference type="PANTHER" id="PTHR21610">
    <property type="entry name" value="VON WILLEBRAND FACTOR A DOMAIN-CONTAINING PROTEIN 8"/>
    <property type="match status" value="1"/>
</dbReference>
<evidence type="ECO:0000259" key="1">
    <source>
        <dbReference type="PROSITE" id="PS50234"/>
    </source>
</evidence>
<dbReference type="InterPro" id="IPR002035">
    <property type="entry name" value="VWF_A"/>
</dbReference>
<feature type="domain" description="VWFA" evidence="1">
    <location>
        <begin position="245"/>
        <end position="427"/>
    </location>
</feature>
<name>A0ABD6E882_9BILA</name>
<dbReference type="InterPro" id="IPR039891">
    <property type="entry name" value="VWA8"/>
</dbReference>
<keyword evidence="3" id="KW-1185">Reference proteome</keyword>
<dbReference type="PANTHER" id="PTHR21610:SF9">
    <property type="entry name" value="VON WILLEBRAND FACTOR A DOMAIN-CONTAINING PROTEIN 8"/>
    <property type="match status" value="1"/>
</dbReference>
<dbReference type="Gene3D" id="3.40.50.410">
    <property type="entry name" value="von Willebrand factor, type A domain"/>
    <property type="match status" value="1"/>
</dbReference>
<dbReference type="PROSITE" id="PS50234">
    <property type="entry name" value="VWFA"/>
    <property type="match status" value="1"/>
</dbReference>
<reference evidence="2 3" key="1">
    <citation type="submission" date="2024-08" db="EMBL/GenBank/DDBJ databases">
        <title>Gnathostoma spinigerum genome.</title>
        <authorList>
            <person name="Gonzalez-Bertolin B."/>
            <person name="Monzon S."/>
            <person name="Zaballos A."/>
            <person name="Jimenez P."/>
            <person name="Dekumyoy P."/>
            <person name="Varona S."/>
            <person name="Cuesta I."/>
            <person name="Sumanam S."/>
            <person name="Adisakwattana P."/>
            <person name="Gasser R.B."/>
            <person name="Hernandez-Gonzalez A."/>
            <person name="Young N.D."/>
            <person name="Perteguer M.J."/>
        </authorList>
    </citation>
    <scope>NUCLEOTIDE SEQUENCE [LARGE SCALE GENOMIC DNA]</scope>
    <source>
        <strain evidence="2">AL3</strain>
        <tissue evidence="2">Liver</tissue>
    </source>
</reference>
<protein>
    <recommendedName>
        <fullName evidence="1">VWFA domain-containing protein</fullName>
    </recommendedName>
</protein>
<evidence type="ECO:0000313" key="2">
    <source>
        <dbReference type="EMBL" id="MFH4975895.1"/>
    </source>
</evidence>
<sequence>MSTAYNANYASQLTPAGFHICLSDDDSIFTCDVSGGVRKWQVGESSVLSALRNWRNLFGQNEDSLRIEFEKDDFDFSKLDSPKIGKFDPSNTPHVGGSTWAGGTGGYNTAGLGGVGGPFRLDAGHDVHQLSQEAKDAVPEHIKRKAREIARKEYQKRLKEIEMSSFEADAYNQIYNRIEKQTKMLRTVIDSLEAKAKEREWVRHQTTGDLDDAKLVEGITGEKSIYRRRMDKEPESGALLKKPKRLRICFDVSGSMYRFNGYDNRLQRSLESALLVMEALKGNENKIKYDIQGHSGDAPDICFVKVESPPRNEKERFDVLKKMLAHTQFCMSGDHTLEAIDSSVQQLAKEDADERFLIVLSDANLNRYGISPEEVLKFMNADEKVRVFLILIGSLGEQAKRMKAALPPGRSFVCTDTTQMPQIMQNIFSSAVID</sequence>
<evidence type="ECO:0000313" key="3">
    <source>
        <dbReference type="Proteomes" id="UP001608902"/>
    </source>
</evidence>
<dbReference type="InterPro" id="IPR036465">
    <property type="entry name" value="vWFA_dom_sf"/>
</dbReference>
<accession>A0ABD6E882</accession>